<comment type="caution">
    <text evidence="8">The sequence shown here is derived from an EMBL/GenBank/DDBJ whole genome shotgun (WGS) entry which is preliminary data.</text>
</comment>
<evidence type="ECO:0000313" key="8">
    <source>
        <dbReference type="EMBL" id="KKA23794.1"/>
    </source>
</evidence>
<keyword evidence="3" id="KW-0238">DNA-binding</keyword>
<organism evidence="8 9">
    <name type="scientific">Rasamsonia emersonii (strain ATCC 16479 / CBS 393.64 / IMI 116815)</name>
    <dbReference type="NCBI Taxonomy" id="1408163"/>
    <lineage>
        <taxon>Eukaryota</taxon>
        <taxon>Fungi</taxon>
        <taxon>Dikarya</taxon>
        <taxon>Ascomycota</taxon>
        <taxon>Pezizomycotina</taxon>
        <taxon>Eurotiomycetes</taxon>
        <taxon>Eurotiomycetidae</taxon>
        <taxon>Eurotiales</taxon>
        <taxon>Trichocomaceae</taxon>
        <taxon>Rasamsonia</taxon>
    </lineage>
</organism>
<evidence type="ECO:0000256" key="3">
    <source>
        <dbReference type="ARBA" id="ARBA00023125"/>
    </source>
</evidence>
<accession>A0A0F4YZW7</accession>
<dbReference type="InterPro" id="IPR007219">
    <property type="entry name" value="XnlR_reg_dom"/>
</dbReference>
<dbReference type="RefSeq" id="XP_013330406.1">
    <property type="nucleotide sequence ID" value="XM_013474952.1"/>
</dbReference>
<feature type="region of interest" description="Disordered" evidence="6">
    <location>
        <begin position="125"/>
        <end position="147"/>
    </location>
</feature>
<feature type="region of interest" description="Disordered" evidence="6">
    <location>
        <begin position="1"/>
        <end position="65"/>
    </location>
</feature>
<dbReference type="SMART" id="SM00906">
    <property type="entry name" value="Fungal_trans"/>
    <property type="match status" value="1"/>
</dbReference>
<dbReference type="AlphaFoldDB" id="A0A0F4YZW7"/>
<keyword evidence="4" id="KW-0804">Transcription</keyword>
<name>A0A0F4YZW7_RASE3</name>
<reference evidence="8 9" key="1">
    <citation type="submission" date="2015-04" db="EMBL/GenBank/DDBJ databases">
        <authorList>
            <person name="Heijne W.H."/>
            <person name="Fedorova N.D."/>
            <person name="Nierman W.C."/>
            <person name="Vollebregt A.W."/>
            <person name="Zhao Z."/>
            <person name="Wu L."/>
            <person name="Kumar M."/>
            <person name="Stam H."/>
            <person name="van den Berg M.A."/>
            <person name="Pel H.J."/>
        </authorList>
    </citation>
    <scope>NUCLEOTIDE SEQUENCE [LARGE SCALE GENOMIC DNA]</scope>
    <source>
        <strain evidence="8 9">CBS 393.64</strain>
    </source>
</reference>
<feature type="compositionally biased region" description="Basic and acidic residues" evidence="6">
    <location>
        <begin position="796"/>
        <end position="805"/>
    </location>
</feature>
<dbReference type="Pfam" id="PF00172">
    <property type="entry name" value="Zn_clus"/>
    <property type="match status" value="1"/>
</dbReference>
<dbReference type="OrthoDB" id="5296287at2759"/>
<evidence type="ECO:0000256" key="5">
    <source>
        <dbReference type="ARBA" id="ARBA00023242"/>
    </source>
</evidence>
<dbReference type="GO" id="GO:0008270">
    <property type="term" value="F:zinc ion binding"/>
    <property type="evidence" value="ECO:0007669"/>
    <property type="project" value="InterPro"/>
</dbReference>
<dbReference type="PROSITE" id="PS50048">
    <property type="entry name" value="ZN2_CY6_FUNGAL_2"/>
    <property type="match status" value="1"/>
</dbReference>
<keyword evidence="1" id="KW-0479">Metal-binding</keyword>
<keyword evidence="5" id="KW-0539">Nucleus</keyword>
<feature type="compositionally biased region" description="Polar residues" evidence="6">
    <location>
        <begin position="758"/>
        <end position="772"/>
    </location>
</feature>
<dbReference type="GeneID" id="25314496"/>
<feature type="compositionally biased region" description="Polar residues" evidence="6">
    <location>
        <begin position="50"/>
        <end position="61"/>
    </location>
</feature>
<proteinExistence type="predicted"/>
<dbReference type="SUPFAM" id="SSF57701">
    <property type="entry name" value="Zn2/Cys6 DNA-binding domain"/>
    <property type="match status" value="1"/>
</dbReference>
<gene>
    <name evidence="8" type="ORF">T310_2145</name>
</gene>
<protein>
    <submittedName>
        <fullName evidence="8">C6 transcription factor</fullName>
    </submittedName>
</protein>
<dbReference type="GO" id="GO:0006351">
    <property type="term" value="P:DNA-templated transcription"/>
    <property type="evidence" value="ECO:0007669"/>
    <property type="project" value="InterPro"/>
</dbReference>
<dbReference type="PANTHER" id="PTHR47654">
    <property type="entry name" value="ZN(II)2CYS6 TRANSCRIPTION FACTOR (EUROFUNG)-RELATED"/>
    <property type="match status" value="1"/>
</dbReference>
<evidence type="ECO:0000256" key="4">
    <source>
        <dbReference type="ARBA" id="ARBA00023163"/>
    </source>
</evidence>
<dbReference type="Proteomes" id="UP000053958">
    <property type="component" value="Unassembled WGS sequence"/>
</dbReference>
<evidence type="ECO:0000256" key="2">
    <source>
        <dbReference type="ARBA" id="ARBA00023015"/>
    </source>
</evidence>
<keyword evidence="2" id="KW-0805">Transcription regulation</keyword>
<dbReference type="Pfam" id="PF04082">
    <property type="entry name" value="Fungal_trans"/>
    <property type="match status" value="1"/>
</dbReference>
<dbReference type="PANTHER" id="PTHR47654:SF1">
    <property type="entry name" value="ZN(II)2CYS6 TRANSCRIPTION FACTOR (EUROFUNG)"/>
    <property type="match status" value="1"/>
</dbReference>
<feature type="domain" description="Zn(2)-C6 fungal-type" evidence="7">
    <location>
        <begin position="66"/>
        <end position="96"/>
    </location>
</feature>
<sequence length="805" mass="89875">MDDARRPRPHRPSTFYIGSEQRDFSESLGGKGAAPSHDRPAGAKVAIPRATTTADLPSSSRRVGHACEPCREQKTKCSGDRPTCHRCQDLGLACSYGDRKRERTAKLSPQDMQLTEETLAKYRIDGDKPGADELPVASSKSGTSEAAVSGKPVQTVLSELLGGIDYTEEDFNRSERSKAVGCVGKQSAMSWIYSLKREIESEFPGSGPAVSPEDPQERQSVASVSYFLDDAEIPLVEDVDLLGRPSQMVADELMNGYFNMIHPSFPIIGKETFMGQYKSFYSTPLVRPGRRWLAILNLIYAIATRNLRQIQPERIVTGDDDLVYFSRAWKLGMGENAILAHPDLQQVQVEGLTSLYLMSIGHVNRSWRVCGMAIRSAAAMGLNLRSESNYVTHVSKETRYRVWWSLHTLETILSSMTGRPLFTRKEICTTPLPVPFEEEEFSDGRVTHIMADNKARSSLIAQFVIRHPCEPAGTGTAGENEKARGDGKEPVNPSMSLYFLCFVDLDLLMREVIHTVYAPGAAQKPLHEVEAAVSDLNNKADMWLARLPGVFQFSSEQKSQGFERQRLSLAFHFYSMKMLLSKPFLHHPDRQVAGSGKPERFCDRLSALCVGAACRMLDLFPDEPDTTWLYRVSPWWCVLHYLLQSATVLLIELSIGATSKREDLREIPAKTRKASQWLQEMALRCPASQRAWSIWGELLSRLGEKVGFEVDVGTGTDEVRKYRRIDVAVGANNNNRPGYSGRTPRSRSRPVRASPTSLTGRLSVSLPESPTWRSLPAYRERERERERFGSGLGESEEGHDSEGEG</sequence>
<dbReference type="PROSITE" id="PS00463">
    <property type="entry name" value="ZN2_CY6_FUNGAL_1"/>
    <property type="match status" value="1"/>
</dbReference>
<dbReference type="InterPro" id="IPR036864">
    <property type="entry name" value="Zn2-C6_fun-type_DNA-bd_sf"/>
</dbReference>
<dbReference type="InterPro" id="IPR001138">
    <property type="entry name" value="Zn2Cys6_DnaBD"/>
</dbReference>
<dbReference type="CDD" id="cd12148">
    <property type="entry name" value="fungal_TF_MHR"/>
    <property type="match status" value="1"/>
</dbReference>
<evidence type="ECO:0000256" key="1">
    <source>
        <dbReference type="ARBA" id="ARBA00022723"/>
    </source>
</evidence>
<evidence type="ECO:0000256" key="6">
    <source>
        <dbReference type="SAM" id="MobiDB-lite"/>
    </source>
</evidence>
<dbReference type="InterPro" id="IPR053230">
    <property type="entry name" value="Trans_reg_galc"/>
</dbReference>
<dbReference type="SMART" id="SM00066">
    <property type="entry name" value="GAL4"/>
    <property type="match status" value="1"/>
</dbReference>
<dbReference type="Gene3D" id="4.10.240.10">
    <property type="entry name" value="Zn(2)-C6 fungal-type DNA-binding domain"/>
    <property type="match status" value="1"/>
</dbReference>
<dbReference type="GO" id="GO:0003677">
    <property type="term" value="F:DNA binding"/>
    <property type="evidence" value="ECO:0007669"/>
    <property type="project" value="UniProtKB-KW"/>
</dbReference>
<dbReference type="EMBL" id="LASV01000086">
    <property type="protein sequence ID" value="KKA23794.1"/>
    <property type="molecule type" value="Genomic_DNA"/>
</dbReference>
<feature type="compositionally biased region" description="Basic and acidic residues" evidence="6">
    <location>
        <begin position="778"/>
        <end position="788"/>
    </location>
</feature>
<feature type="region of interest" description="Disordered" evidence="6">
    <location>
        <begin position="732"/>
        <end position="805"/>
    </location>
</feature>
<evidence type="ECO:0000259" key="7">
    <source>
        <dbReference type="PROSITE" id="PS50048"/>
    </source>
</evidence>
<dbReference type="GO" id="GO:0000981">
    <property type="term" value="F:DNA-binding transcription factor activity, RNA polymerase II-specific"/>
    <property type="evidence" value="ECO:0007669"/>
    <property type="project" value="InterPro"/>
</dbReference>
<keyword evidence="9" id="KW-1185">Reference proteome</keyword>
<evidence type="ECO:0000313" key="9">
    <source>
        <dbReference type="Proteomes" id="UP000053958"/>
    </source>
</evidence>
<dbReference type="CDD" id="cd00067">
    <property type="entry name" value="GAL4"/>
    <property type="match status" value="1"/>
</dbReference>